<dbReference type="RefSeq" id="WP_120114945.1">
    <property type="nucleotide sequence ID" value="NZ_QYTW02000001.1"/>
</dbReference>
<dbReference type="InterPro" id="IPR050219">
    <property type="entry name" value="DnaG_primase"/>
</dbReference>
<keyword evidence="9" id="KW-0460">Magnesium</keyword>
<dbReference type="GO" id="GO:0005737">
    <property type="term" value="C:cytoplasm"/>
    <property type="evidence" value="ECO:0007669"/>
    <property type="project" value="TreeGrafter"/>
</dbReference>
<organism evidence="16 17">
    <name type="scientific">Siminovitchia terrae</name>
    <name type="common">Bacillus terrae</name>
    <dbReference type="NCBI Taxonomy" id="1914933"/>
    <lineage>
        <taxon>Bacteria</taxon>
        <taxon>Bacillati</taxon>
        <taxon>Bacillota</taxon>
        <taxon>Bacilli</taxon>
        <taxon>Bacillales</taxon>
        <taxon>Bacillaceae</taxon>
        <taxon>Siminovitchia</taxon>
    </lineage>
</organism>
<dbReference type="EC" id="2.7.7.101" evidence="12"/>
<keyword evidence="7 12" id="KW-0863">Zinc-finger</keyword>
<keyword evidence="1 12" id="KW-0240">DNA-directed RNA polymerase</keyword>
<comment type="function">
    <text evidence="12 13">RNA polymerase that catalyzes the synthesis of short RNA molecules used as primers for DNA polymerase during DNA replication.</text>
</comment>
<dbReference type="Gene3D" id="6.10.140.360">
    <property type="match status" value="1"/>
</dbReference>
<dbReference type="HAMAP" id="MF_00974">
    <property type="entry name" value="DNA_primase_DnaG"/>
    <property type="match status" value="1"/>
</dbReference>
<dbReference type="SUPFAM" id="SSF57783">
    <property type="entry name" value="Zinc beta-ribbon"/>
    <property type="match status" value="1"/>
</dbReference>
<comment type="similarity">
    <text evidence="12 13">Belongs to the DnaG primase family.</text>
</comment>
<dbReference type="OrthoDB" id="9803773at2"/>
<evidence type="ECO:0000256" key="13">
    <source>
        <dbReference type="PIRNR" id="PIRNR002811"/>
    </source>
</evidence>
<dbReference type="Gene3D" id="3.90.980.10">
    <property type="entry name" value="DNA primase, catalytic core, N-terminal domain"/>
    <property type="match status" value="1"/>
</dbReference>
<evidence type="ECO:0000256" key="11">
    <source>
        <dbReference type="ARBA" id="ARBA00023163"/>
    </source>
</evidence>
<dbReference type="AlphaFoldDB" id="A0A429XDM3"/>
<dbReference type="InterPro" id="IPR007693">
    <property type="entry name" value="DNA_helicase_DnaB-like_N"/>
</dbReference>
<evidence type="ECO:0000259" key="15">
    <source>
        <dbReference type="PROSITE" id="PS50880"/>
    </source>
</evidence>
<dbReference type="PANTHER" id="PTHR30313:SF2">
    <property type="entry name" value="DNA PRIMASE"/>
    <property type="match status" value="1"/>
</dbReference>
<dbReference type="SMART" id="SM00400">
    <property type="entry name" value="ZnF_CHCC"/>
    <property type="match status" value="1"/>
</dbReference>
<dbReference type="InterPro" id="IPR016136">
    <property type="entry name" value="DNA_helicase_N/primase_C"/>
</dbReference>
<dbReference type="InterPro" id="IPR019475">
    <property type="entry name" value="DNA_primase_DnaB-bd"/>
</dbReference>
<evidence type="ECO:0000256" key="9">
    <source>
        <dbReference type="ARBA" id="ARBA00022842"/>
    </source>
</evidence>
<dbReference type="PANTHER" id="PTHR30313">
    <property type="entry name" value="DNA PRIMASE"/>
    <property type="match status" value="1"/>
</dbReference>
<protein>
    <recommendedName>
        <fullName evidence="12 13">DNA primase</fullName>
        <ecNumber evidence="12">2.7.7.101</ecNumber>
    </recommendedName>
</protein>
<comment type="caution">
    <text evidence="16">The sequence shown here is derived from an EMBL/GenBank/DDBJ whole genome shotgun (WGS) entry which is preliminary data.</text>
</comment>
<dbReference type="Gene3D" id="3.40.1360.10">
    <property type="match status" value="1"/>
</dbReference>
<dbReference type="CDD" id="cd03364">
    <property type="entry name" value="TOPRIM_DnaG_primases"/>
    <property type="match status" value="1"/>
</dbReference>
<dbReference type="GO" id="GO:0003678">
    <property type="term" value="F:DNA helicase activity"/>
    <property type="evidence" value="ECO:0007669"/>
    <property type="project" value="InterPro"/>
</dbReference>
<evidence type="ECO:0000256" key="10">
    <source>
        <dbReference type="ARBA" id="ARBA00023125"/>
    </source>
</evidence>
<dbReference type="Proteomes" id="UP000287296">
    <property type="component" value="Unassembled WGS sequence"/>
</dbReference>
<evidence type="ECO:0000256" key="1">
    <source>
        <dbReference type="ARBA" id="ARBA00022478"/>
    </source>
</evidence>
<dbReference type="InterPro" id="IPR034151">
    <property type="entry name" value="TOPRIM_DnaG_bac"/>
</dbReference>
<dbReference type="Pfam" id="PF13155">
    <property type="entry name" value="Toprim_2"/>
    <property type="match status" value="1"/>
</dbReference>
<comment type="catalytic activity">
    <reaction evidence="12">
        <text>ssDNA + n NTP = ssDNA/pppN(pN)n-1 hybrid + (n-1) diphosphate.</text>
        <dbReference type="EC" id="2.7.7.101"/>
    </reaction>
</comment>
<dbReference type="FunFam" id="3.90.980.10:FF:000001">
    <property type="entry name" value="DNA primase"/>
    <property type="match status" value="1"/>
</dbReference>
<proteinExistence type="inferred from homology"/>
<comment type="cofactor">
    <cofactor evidence="12 13 14">
        <name>Zn(2+)</name>
        <dbReference type="ChEBI" id="CHEBI:29105"/>
    </cofactor>
    <text evidence="12 13 14">Binds 1 zinc ion per monomer.</text>
</comment>
<dbReference type="GO" id="GO:0000428">
    <property type="term" value="C:DNA-directed RNA polymerase complex"/>
    <property type="evidence" value="ECO:0007669"/>
    <property type="project" value="UniProtKB-KW"/>
</dbReference>
<dbReference type="InterPro" id="IPR037068">
    <property type="entry name" value="DNA_primase_core_N_sf"/>
</dbReference>
<dbReference type="Pfam" id="PF08275">
    <property type="entry name" value="DNAG_N"/>
    <property type="match status" value="1"/>
</dbReference>
<dbReference type="GO" id="GO:0003677">
    <property type="term" value="F:DNA binding"/>
    <property type="evidence" value="ECO:0007669"/>
    <property type="project" value="UniProtKB-KW"/>
</dbReference>
<feature type="domain" description="Toprim" evidence="15">
    <location>
        <begin position="263"/>
        <end position="342"/>
    </location>
</feature>
<name>A0A429XDM3_SIMTE</name>
<accession>A0A429XDM3</accession>
<keyword evidence="11 12" id="KW-0804">Transcription</keyword>
<dbReference type="InterPro" id="IPR006171">
    <property type="entry name" value="TOPRIM_dom"/>
</dbReference>
<feature type="zinc finger region" description="CHC2-type" evidence="12 14">
    <location>
        <begin position="40"/>
        <end position="64"/>
    </location>
</feature>
<keyword evidence="6 12" id="KW-0479">Metal-binding</keyword>
<evidence type="ECO:0000256" key="14">
    <source>
        <dbReference type="PIRSR" id="PIRSR002811-1"/>
    </source>
</evidence>
<evidence type="ECO:0000256" key="2">
    <source>
        <dbReference type="ARBA" id="ARBA00022515"/>
    </source>
</evidence>
<dbReference type="GO" id="GO:1990077">
    <property type="term" value="C:primosome complex"/>
    <property type="evidence" value="ECO:0007669"/>
    <property type="project" value="UniProtKB-KW"/>
</dbReference>
<dbReference type="InterPro" id="IPR002694">
    <property type="entry name" value="Znf_CHC2"/>
</dbReference>
<dbReference type="Gene3D" id="1.10.860.10">
    <property type="entry name" value="DNAb Helicase, Chain A"/>
    <property type="match status" value="1"/>
</dbReference>
<dbReference type="InterPro" id="IPR013264">
    <property type="entry name" value="DNAG_N"/>
</dbReference>
<dbReference type="SMART" id="SM00493">
    <property type="entry name" value="TOPRIM"/>
    <property type="match status" value="1"/>
</dbReference>
<dbReference type="FunFam" id="3.90.580.10:FF:000001">
    <property type="entry name" value="DNA primase"/>
    <property type="match status" value="1"/>
</dbReference>
<dbReference type="NCBIfam" id="TIGR01391">
    <property type="entry name" value="dnaG"/>
    <property type="match status" value="1"/>
</dbReference>
<reference evidence="16 17" key="1">
    <citation type="submission" date="2018-12" db="EMBL/GenBank/DDBJ databases">
        <authorList>
            <person name="Sun L."/>
            <person name="Chen Z."/>
        </authorList>
    </citation>
    <scope>NUCLEOTIDE SEQUENCE [LARGE SCALE GENOMIC DNA]</scope>
    <source>
        <strain evidence="16 17">LMG 29736</strain>
    </source>
</reference>
<keyword evidence="3 12" id="KW-0808">Transferase</keyword>
<dbReference type="SUPFAM" id="SSF56731">
    <property type="entry name" value="DNA primase core"/>
    <property type="match status" value="1"/>
</dbReference>
<evidence type="ECO:0000313" key="17">
    <source>
        <dbReference type="Proteomes" id="UP000287296"/>
    </source>
</evidence>
<dbReference type="PROSITE" id="PS50880">
    <property type="entry name" value="TOPRIM"/>
    <property type="match status" value="1"/>
</dbReference>
<dbReference type="Pfam" id="PF10410">
    <property type="entry name" value="DnaB_bind"/>
    <property type="match status" value="1"/>
</dbReference>
<evidence type="ECO:0000256" key="8">
    <source>
        <dbReference type="ARBA" id="ARBA00022833"/>
    </source>
</evidence>
<dbReference type="PIRSF" id="PIRSF002811">
    <property type="entry name" value="DnaG"/>
    <property type="match status" value="1"/>
</dbReference>
<dbReference type="Pfam" id="PF00772">
    <property type="entry name" value="DnaB"/>
    <property type="match status" value="1"/>
</dbReference>
<dbReference type="GO" id="GO:0006269">
    <property type="term" value="P:DNA replication, synthesis of primer"/>
    <property type="evidence" value="ECO:0007669"/>
    <property type="project" value="UniProtKB-UniRule"/>
</dbReference>
<dbReference type="InterPro" id="IPR030846">
    <property type="entry name" value="DnaG_bac"/>
</dbReference>
<dbReference type="InterPro" id="IPR036185">
    <property type="entry name" value="DNA_heli_DnaB-like_N_sf"/>
</dbReference>
<keyword evidence="10 12" id="KW-0238">DNA-binding</keyword>
<dbReference type="GO" id="GO:0003899">
    <property type="term" value="F:DNA-directed RNA polymerase activity"/>
    <property type="evidence" value="ECO:0007669"/>
    <property type="project" value="UniProtKB-UniRule"/>
</dbReference>
<dbReference type="EMBL" id="QYTW02000001">
    <property type="protein sequence ID" value="RST61469.1"/>
    <property type="molecule type" value="Genomic_DNA"/>
</dbReference>
<keyword evidence="4 12" id="KW-0548">Nucleotidyltransferase</keyword>
<evidence type="ECO:0000256" key="5">
    <source>
        <dbReference type="ARBA" id="ARBA00022705"/>
    </source>
</evidence>
<keyword evidence="2 12" id="KW-0639">Primosome</keyword>
<comment type="domain">
    <text evidence="12">Contains an N-terminal zinc-binding domain, a central core domain that contains the primase activity, and a C-terminal DnaB-binding domain.</text>
</comment>
<comment type="subunit">
    <text evidence="12">Monomer. Interacts with DnaB.</text>
</comment>
<evidence type="ECO:0000256" key="6">
    <source>
        <dbReference type="ARBA" id="ARBA00022723"/>
    </source>
</evidence>
<keyword evidence="8 12" id="KW-0862">Zinc</keyword>
<evidence type="ECO:0000313" key="16">
    <source>
        <dbReference type="EMBL" id="RST61469.1"/>
    </source>
</evidence>
<dbReference type="SUPFAM" id="SSF48024">
    <property type="entry name" value="N-terminal domain of DnaB helicase"/>
    <property type="match status" value="1"/>
</dbReference>
<keyword evidence="5 12" id="KW-0235">DNA replication</keyword>
<evidence type="ECO:0000256" key="3">
    <source>
        <dbReference type="ARBA" id="ARBA00022679"/>
    </source>
</evidence>
<evidence type="ECO:0000256" key="12">
    <source>
        <dbReference type="HAMAP-Rule" id="MF_00974"/>
    </source>
</evidence>
<evidence type="ECO:0000256" key="4">
    <source>
        <dbReference type="ARBA" id="ARBA00022695"/>
    </source>
</evidence>
<dbReference type="Pfam" id="PF01807">
    <property type="entry name" value="Zn_ribbon_DnaG"/>
    <property type="match status" value="1"/>
</dbReference>
<sequence>MAARIPEEKISELRQSVDIVDVISEYVQLKKQGRNYFGLCPFHGENTPSFSVAPEKQIFHCFGCGAGGNVFNFLMDVEGISFQEAASIVADKGGIPIQIEQSDRNRNDDYPLEHQRMIDAHELLGKLYHHLLLNTKEGAGALDYLLSRGFTTEGIRKFKIGYSLPEWDMAVKYLTKRGFMEEELENAGLIIKRESNDGFFDRFRNRIMFPLLDSKGRVIAFSARSLDSEDSPKYLNTPETPIFNKSSLLYNYNGARSEIRRQGYAVLFEGFADVTSADQANVKNGVAVMGTSFTKEHIQMLRRLTDTIILCFDSDQAGIEASNRAGSLLVDQGLEVKAAMLPKGLDPDDYIRKYGPEKFRTDVVGNALVWTAFKLHYYRFGKNLQNEGDKLKYIEEVMNELSKLTNPIERDLYTRQIAEEFSLSLEVLESQQKKLVQAEGKKQPKQTGGFIQAPPKKKKVVAAHLTAERLLLARMIRDEEAAYRIMAMLENQPFHYDEHQAIITYLLGYYAAGNHPDPLLFLDHLPDKQLRAIVTEIEMIAVDSEDTEQELKDCVNYVLNHSKMLMIKEKQLEQREAERSNNVKKALEIAQEIIDLRKSLSM</sequence>
<dbReference type="Gene3D" id="3.90.580.10">
    <property type="entry name" value="Zinc finger, CHC2-type domain"/>
    <property type="match status" value="1"/>
</dbReference>
<gene>
    <name evidence="12" type="primary">dnaG</name>
    <name evidence="16" type="ORF">D5F11_000845</name>
</gene>
<dbReference type="GO" id="GO:0008270">
    <property type="term" value="F:zinc ion binding"/>
    <property type="evidence" value="ECO:0007669"/>
    <property type="project" value="UniProtKB-UniRule"/>
</dbReference>
<dbReference type="GO" id="GO:0005524">
    <property type="term" value="F:ATP binding"/>
    <property type="evidence" value="ECO:0007669"/>
    <property type="project" value="InterPro"/>
</dbReference>
<evidence type="ECO:0000256" key="7">
    <source>
        <dbReference type="ARBA" id="ARBA00022771"/>
    </source>
</evidence>
<dbReference type="InterPro" id="IPR006295">
    <property type="entry name" value="DNA_primase_DnaG"/>
</dbReference>
<dbReference type="InterPro" id="IPR036977">
    <property type="entry name" value="DNA_primase_Znf_CHC2"/>
</dbReference>